<dbReference type="KEGG" id="lact:D7I46_09675"/>
<accession>A0A387BK39</accession>
<feature type="region of interest" description="Disordered" evidence="1">
    <location>
        <begin position="32"/>
        <end position="58"/>
    </location>
</feature>
<reference evidence="2 3" key="1">
    <citation type="submission" date="2018-09" db="EMBL/GenBank/DDBJ databases">
        <title>Genome sequencing of strain 1JSPR-7.</title>
        <authorList>
            <person name="Heo J."/>
            <person name="Kim S.-J."/>
            <person name="Kwon S.-W."/>
        </authorList>
    </citation>
    <scope>NUCLEOTIDE SEQUENCE [LARGE SCALE GENOMIC DNA]</scope>
    <source>
        <strain evidence="2 3">1JSPR-7</strain>
    </source>
</reference>
<name>A0A387BK39_9LACT</name>
<feature type="compositionally biased region" description="Polar residues" evidence="1">
    <location>
        <begin position="43"/>
        <end position="54"/>
    </location>
</feature>
<protein>
    <submittedName>
        <fullName evidence="2">Uncharacterized protein</fullName>
    </submittedName>
</protein>
<feature type="region of interest" description="Disordered" evidence="1">
    <location>
        <begin position="120"/>
        <end position="142"/>
    </location>
</feature>
<sequence length="192" mass="23140">MEANEEWAKTLAIWAGLDPKEHLKIWRENQLKENQKRAERQKNSNQEKQPNVSTFRKKQTVQFEALDFGTRKISKDKNELERLAYNQKIMAKENQIDDVMQLKNRTVERNHRLEQERYHQLSQNEELSYQTSKFNPSQAKRENDELQDVFSQIKNISFRQEEAQEQFTQKMRQTLQDDIDRLGAERNKLAWD</sequence>
<organism evidence="2 3">
    <name type="scientific">Lactococcus allomyrinae</name>
    <dbReference type="NCBI Taxonomy" id="2419773"/>
    <lineage>
        <taxon>Bacteria</taxon>
        <taxon>Bacillati</taxon>
        <taxon>Bacillota</taxon>
        <taxon>Bacilli</taxon>
        <taxon>Lactobacillales</taxon>
        <taxon>Streptococcaceae</taxon>
        <taxon>Lactococcus</taxon>
    </lineage>
</organism>
<dbReference type="EMBL" id="CP032627">
    <property type="protein sequence ID" value="AYG01340.1"/>
    <property type="molecule type" value="Genomic_DNA"/>
</dbReference>
<keyword evidence="3" id="KW-1185">Reference proteome</keyword>
<proteinExistence type="predicted"/>
<dbReference type="Proteomes" id="UP000269374">
    <property type="component" value="Chromosome"/>
</dbReference>
<dbReference type="AlphaFoldDB" id="A0A387BK39"/>
<evidence type="ECO:0000313" key="3">
    <source>
        <dbReference type="Proteomes" id="UP000269374"/>
    </source>
</evidence>
<gene>
    <name evidence="2" type="ORF">D7I46_09675</name>
</gene>
<evidence type="ECO:0000256" key="1">
    <source>
        <dbReference type="SAM" id="MobiDB-lite"/>
    </source>
</evidence>
<dbReference type="OrthoDB" id="9821171at2"/>
<feature type="compositionally biased region" description="Polar residues" evidence="1">
    <location>
        <begin position="120"/>
        <end position="138"/>
    </location>
</feature>
<dbReference type="RefSeq" id="WP_120772713.1">
    <property type="nucleotide sequence ID" value="NZ_CP032627.1"/>
</dbReference>
<evidence type="ECO:0000313" key="2">
    <source>
        <dbReference type="EMBL" id="AYG01340.1"/>
    </source>
</evidence>
<feature type="compositionally biased region" description="Basic and acidic residues" evidence="1">
    <location>
        <begin position="32"/>
        <end position="42"/>
    </location>
</feature>